<gene>
    <name evidence="8" type="ORF">GPA27_04915</name>
</gene>
<feature type="transmembrane region" description="Helical" evidence="7">
    <location>
        <begin position="379"/>
        <end position="398"/>
    </location>
</feature>
<feature type="transmembrane region" description="Helical" evidence="7">
    <location>
        <begin position="169"/>
        <end position="187"/>
    </location>
</feature>
<evidence type="ECO:0000256" key="7">
    <source>
        <dbReference type="SAM" id="Phobius"/>
    </source>
</evidence>
<name>A0ABX1NBZ6_9RHOO</name>
<dbReference type="InterPro" id="IPR050833">
    <property type="entry name" value="Poly_Biosynth_Transport"/>
</dbReference>
<keyword evidence="5 7" id="KW-1133">Transmembrane helix</keyword>
<feature type="transmembrane region" description="Helical" evidence="7">
    <location>
        <begin position="355"/>
        <end position="373"/>
    </location>
</feature>
<dbReference type="CDD" id="cd13127">
    <property type="entry name" value="MATE_tuaB_like"/>
    <property type="match status" value="1"/>
</dbReference>
<comment type="similarity">
    <text evidence="2">Belongs to the polysaccharide synthase family.</text>
</comment>
<dbReference type="EMBL" id="WTVS01000007">
    <property type="protein sequence ID" value="NMF96725.1"/>
    <property type="molecule type" value="Genomic_DNA"/>
</dbReference>
<feature type="transmembrane region" description="Helical" evidence="7">
    <location>
        <begin position="43"/>
        <end position="67"/>
    </location>
</feature>
<feature type="transmembrane region" description="Helical" evidence="7">
    <location>
        <begin position="114"/>
        <end position="134"/>
    </location>
</feature>
<reference evidence="8 9" key="1">
    <citation type="submission" date="2019-12" db="EMBL/GenBank/DDBJ databases">
        <title>Comparative genomics gives insights into the taxonomy of the Azoarcus-Aromatoleum group and reveals separate origins of nif in the plant-associated Azoarcus and non-plant-associated Aromatoleum sub-groups.</title>
        <authorList>
            <person name="Lafos M."/>
            <person name="Maluk M."/>
            <person name="Batista M."/>
            <person name="Junghare M."/>
            <person name="Carmona M."/>
            <person name="Faoro H."/>
            <person name="Cruz L.M."/>
            <person name="Battistoni F."/>
            <person name="De Souza E."/>
            <person name="Pedrosa F."/>
            <person name="Chen W.-M."/>
            <person name="Poole P.S."/>
            <person name="Dixon R.A."/>
            <person name="James E.K."/>
        </authorList>
    </citation>
    <scope>NUCLEOTIDE SEQUENCE [LARGE SCALE GENOMIC DNA]</scope>
    <source>
        <strain evidence="8 9">T</strain>
    </source>
</reference>
<sequence>MPLRQSIRSSSTWLVGNNIVGQVLQFGFGVILARLLVPADFGMIVTIQIFTGLVGLIASGGMGQALIRAKDVTQADFHVVFSLQLAIGGIIYTTFFGLAPFLASWFQDSRYEDLVRVSTLSFLLRPFINLHGIWLQREMRFKESSIGNLIANIISSLFSIGLAVTGHGVWSLVLGGLAGSMINLALFQRLTPLRPRVVFDRELAYRHSGFGIKISLNDLISYLRHQTSNFIITTVGGATMVGLFNKGDSLAKLPFNTISGPIYQPVFRAMSEEQDNQDKLKYLFYKMISLLTVYTLPFYIGLWWLAEPFVVVVYGKQWLDAAIPLQILAPLGALYCIGHPCGALLAASNRLGREMVLQAITLVLVAGGCYMGLNWGLAGVAFGIVVSQIYATTHFYVLARKCIDTRLSDLFVAVTPGMLLNTALLATLALLDLVLPPNMPRDSAPVYLLICTLTGAFVYSIIFLYCPPTALIDESQRWKLRLRLARQD</sequence>
<comment type="subcellular location">
    <subcellularLocation>
        <location evidence="1">Cell membrane</location>
        <topology evidence="1">Multi-pass membrane protein</topology>
    </subcellularLocation>
</comment>
<evidence type="ECO:0000256" key="2">
    <source>
        <dbReference type="ARBA" id="ARBA00007430"/>
    </source>
</evidence>
<keyword evidence="9" id="KW-1185">Reference proteome</keyword>
<dbReference type="PANTHER" id="PTHR30250:SF10">
    <property type="entry name" value="LIPOPOLYSACCHARIDE BIOSYNTHESIS PROTEIN WZXC"/>
    <property type="match status" value="1"/>
</dbReference>
<dbReference type="Proteomes" id="UP000634522">
    <property type="component" value="Unassembled WGS sequence"/>
</dbReference>
<keyword evidence="6 7" id="KW-0472">Membrane</keyword>
<evidence type="ECO:0000256" key="5">
    <source>
        <dbReference type="ARBA" id="ARBA00022989"/>
    </source>
</evidence>
<proteinExistence type="inferred from homology"/>
<keyword evidence="4 7" id="KW-0812">Transmembrane</keyword>
<keyword evidence="3" id="KW-1003">Cell membrane</keyword>
<feature type="transmembrane region" description="Helical" evidence="7">
    <location>
        <begin position="410"/>
        <end position="434"/>
    </location>
</feature>
<evidence type="ECO:0000313" key="8">
    <source>
        <dbReference type="EMBL" id="NMF96725.1"/>
    </source>
</evidence>
<comment type="caution">
    <text evidence="8">The sequence shown here is derived from an EMBL/GenBank/DDBJ whole genome shotgun (WGS) entry which is preliminary data.</text>
</comment>
<evidence type="ECO:0000313" key="9">
    <source>
        <dbReference type="Proteomes" id="UP000634522"/>
    </source>
</evidence>
<dbReference type="PANTHER" id="PTHR30250">
    <property type="entry name" value="PST FAMILY PREDICTED COLANIC ACID TRANSPORTER"/>
    <property type="match status" value="1"/>
</dbReference>
<evidence type="ECO:0000256" key="4">
    <source>
        <dbReference type="ARBA" id="ARBA00022692"/>
    </source>
</evidence>
<feature type="transmembrane region" description="Helical" evidence="7">
    <location>
        <begin position="325"/>
        <end position="348"/>
    </location>
</feature>
<dbReference type="Pfam" id="PF13440">
    <property type="entry name" value="Polysacc_synt_3"/>
    <property type="match status" value="1"/>
</dbReference>
<organism evidence="8 9">
    <name type="scientific">Aromatoleum toluolicum</name>
    <dbReference type="NCBI Taxonomy" id="90060"/>
    <lineage>
        <taxon>Bacteria</taxon>
        <taxon>Pseudomonadati</taxon>
        <taxon>Pseudomonadota</taxon>
        <taxon>Betaproteobacteria</taxon>
        <taxon>Rhodocyclales</taxon>
        <taxon>Rhodocyclaceae</taxon>
        <taxon>Aromatoleum</taxon>
    </lineage>
</organism>
<evidence type="ECO:0000256" key="1">
    <source>
        <dbReference type="ARBA" id="ARBA00004651"/>
    </source>
</evidence>
<feature type="transmembrane region" description="Helical" evidence="7">
    <location>
        <begin position="283"/>
        <end position="305"/>
    </location>
</feature>
<accession>A0ABX1NBZ6</accession>
<evidence type="ECO:0000256" key="3">
    <source>
        <dbReference type="ARBA" id="ARBA00022475"/>
    </source>
</evidence>
<evidence type="ECO:0000256" key="6">
    <source>
        <dbReference type="ARBA" id="ARBA00023136"/>
    </source>
</evidence>
<feature type="transmembrane region" description="Helical" evidence="7">
    <location>
        <begin position="446"/>
        <end position="472"/>
    </location>
</feature>
<protein>
    <submittedName>
        <fullName evidence="8">Oligosaccharide flippase family protein</fullName>
    </submittedName>
</protein>
<feature type="transmembrane region" description="Helical" evidence="7">
    <location>
        <begin position="12"/>
        <end position="37"/>
    </location>
</feature>
<dbReference type="RefSeq" id="WP_169138187.1">
    <property type="nucleotide sequence ID" value="NZ_WTVS01000007.1"/>
</dbReference>
<feature type="transmembrane region" description="Helical" evidence="7">
    <location>
        <begin position="79"/>
        <end position="102"/>
    </location>
</feature>
<feature type="transmembrane region" description="Helical" evidence="7">
    <location>
        <begin position="146"/>
        <end position="163"/>
    </location>
</feature>